<organism evidence="9 10">
    <name type="scientific">Sphaerisporangium dianthi</name>
    <dbReference type="NCBI Taxonomy" id="1436120"/>
    <lineage>
        <taxon>Bacteria</taxon>
        <taxon>Bacillati</taxon>
        <taxon>Actinomycetota</taxon>
        <taxon>Actinomycetes</taxon>
        <taxon>Streptosporangiales</taxon>
        <taxon>Streptosporangiaceae</taxon>
        <taxon>Sphaerisporangium</taxon>
    </lineage>
</organism>
<dbReference type="InterPro" id="IPR011044">
    <property type="entry name" value="Quino_amine_DH_bsu"/>
</dbReference>
<dbReference type="InterPro" id="IPR001680">
    <property type="entry name" value="WD40_rpt"/>
</dbReference>
<dbReference type="Pfam" id="PF00069">
    <property type="entry name" value="Pkinase"/>
    <property type="match status" value="1"/>
</dbReference>
<evidence type="ECO:0000313" key="10">
    <source>
        <dbReference type="Proteomes" id="UP001596004"/>
    </source>
</evidence>
<dbReference type="SMART" id="SM00320">
    <property type="entry name" value="WD40"/>
    <property type="match status" value="4"/>
</dbReference>
<feature type="domain" description="Protein kinase" evidence="8">
    <location>
        <begin position="16"/>
        <end position="264"/>
    </location>
</feature>
<keyword evidence="1" id="KW-0808">Transferase</keyword>
<dbReference type="PROSITE" id="PS50294">
    <property type="entry name" value="WD_REPEATS_REGION"/>
    <property type="match status" value="1"/>
</dbReference>
<dbReference type="Pfam" id="PF20703">
    <property type="entry name" value="nSTAND1"/>
    <property type="match status" value="1"/>
</dbReference>
<dbReference type="SUPFAM" id="SSF50998">
    <property type="entry name" value="Quinoprotein alcohol dehydrogenase-like"/>
    <property type="match status" value="1"/>
</dbReference>
<dbReference type="Pfam" id="PF00400">
    <property type="entry name" value="WD40"/>
    <property type="match status" value="1"/>
</dbReference>
<dbReference type="PANTHER" id="PTHR43289">
    <property type="entry name" value="MITOGEN-ACTIVATED PROTEIN KINASE KINASE KINASE 20-RELATED"/>
    <property type="match status" value="1"/>
</dbReference>
<dbReference type="InterPro" id="IPR049052">
    <property type="entry name" value="nSTAND1"/>
</dbReference>
<evidence type="ECO:0000259" key="8">
    <source>
        <dbReference type="PROSITE" id="PS50011"/>
    </source>
</evidence>
<dbReference type="Gene3D" id="2.130.10.10">
    <property type="entry name" value="YVTN repeat-like/Quinoprotein amine dehydrogenase"/>
    <property type="match status" value="4"/>
</dbReference>
<keyword evidence="7" id="KW-0812">Transmembrane</keyword>
<evidence type="ECO:0000256" key="7">
    <source>
        <dbReference type="SAM" id="Phobius"/>
    </source>
</evidence>
<dbReference type="GO" id="GO:0016301">
    <property type="term" value="F:kinase activity"/>
    <property type="evidence" value="ECO:0007669"/>
    <property type="project" value="UniProtKB-KW"/>
</dbReference>
<dbReference type="InterPro" id="IPR015943">
    <property type="entry name" value="WD40/YVTN_repeat-like_dom_sf"/>
</dbReference>
<proteinExistence type="predicted"/>
<dbReference type="SUPFAM" id="SSF56112">
    <property type="entry name" value="Protein kinase-like (PK-like)"/>
    <property type="match status" value="1"/>
</dbReference>
<feature type="repeat" description="WD" evidence="5">
    <location>
        <begin position="1173"/>
        <end position="1214"/>
    </location>
</feature>
<dbReference type="PROSITE" id="PS50011">
    <property type="entry name" value="PROTEIN_KINASE_DOM"/>
    <property type="match status" value="1"/>
</dbReference>
<evidence type="ECO:0000256" key="5">
    <source>
        <dbReference type="PROSITE-ProRule" id="PRU00221"/>
    </source>
</evidence>
<keyword evidence="3 9" id="KW-0418">Kinase</keyword>
<reference evidence="10" key="1">
    <citation type="journal article" date="2019" name="Int. J. Syst. Evol. Microbiol.">
        <title>The Global Catalogue of Microorganisms (GCM) 10K type strain sequencing project: providing services to taxonomists for standard genome sequencing and annotation.</title>
        <authorList>
            <consortium name="The Broad Institute Genomics Platform"/>
            <consortium name="The Broad Institute Genome Sequencing Center for Infectious Disease"/>
            <person name="Wu L."/>
            <person name="Ma J."/>
        </authorList>
    </citation>
    <scope>NUCLEOTIDE SEQUENCE [LARGE SCALE GENOMIC DNA]</scope>
    <source>
        <strain evidence="10">CGMCC 4.7132</strain>
    </source>
</reference>
<evidence type="ECO:0000256" key="3">
    <source>
        <dbReference type="ARBA" id="ARBA00022777"/>
    </source>
</evidence>
<feature type="compositionally biased region" description="Low complexity" evidence="6">
    <location>
        <begin position="1101"/>
        <end position="1113"/>
    </location>
</feature>
<keyword evidence="2" id="KW-0547">Nucleotide-binding</keyword>
<keyword evidence="7" id="KW-1133">Transmembrane helix</keyword>
<comment type="caution">
    <text evidence="9">The sequence shown here is derived from an EMBL/GenBank/DDBJ whole genome shotgun (WGS) entry which is preliminary data.</text>
</comment>
<evidence type="ECO:0000313" key="9">
    <source>
        <dbReference type="EMBL" id="MFC4531758.1"/>
    </source>
</evidence>
<sequence length="1286" mass="134345">MSGRLSPDDPERLGGYWLAGRLGAGGQGVVYEAYDGEGRRVAIKVVHGGAASDPEQRNRFGKEAAAARRVASFCTARVIAAELGGDRPFIVSEYVEGPNLRRAVREGRAFAGDDLHRLGTAIATALAAVHEAGVVHRDLKPDNVLLGPDGPRVIDFGIARTLEMSLTSTGLVTGTPTYMAPELFTGERAGPPADVFAWGGVMLFAATGEDPFNAESLGGVMHRVLSVDPDLDVLPLSLRPLVAAALRKDPRDRPTAVDLLLALLSGGEGAGTSRLLERGSAAAARVGPAVAGDPALGTLAEDAYGMLSPAGRELAPAVFLRMVAIGPDGEPTGRPVPEEELPSGAEEVLRVFSYLLSRQGGEVRLARPALLGAWPRLRAWVADERDGLPVHAGMRAQARQWDEHGRRDGDVLQGSRLDAAVTWAATGRRHLTLNPLERDFLAASAALTRRRARRRRLLTVVLAALLAVSLAGGGLAAYQGGRIADQRDEITAQRDRAEGRELAFLAGGLRTTEPVTAMLLSLAAWRLSGGVEARSSLMSSLYQPETSVFTEPPVREVAYRALSRDGRLLVSASRSEIRLYDVRERRLAKRLSMPATPRTEVRDAALSPSGRLAAVSTNGELTVWDLRTGLRRGRLRVPGESVWTRSRFGDDESTLAVVDDDNEPYVWNFTTGRTYGRHRWTGAAPVVSATGGLAALTRVEGGLRAYRLPGGGEDPRFRAACPKDAGVAAFSPDGGTLACAGRTIRLVAAGTGTALPLHDDEDWPWPEGGGVLASGGGIGLRFSADGRSLLGFAGRSLTVWRVADQRQVFAYRAAGEVTDARFDADGRTVRYLLDDAVVSLDTRPRLAATGVGKNVFKVGLSPDARWMSAERTDSTPIRLWDVRRGRFAGSLPGTADSGVPAVFDARGLTMVTVTGRRLRLWDTGSLRRMWEYQVPAGFDVGGMAFTPDGATVAATLTRAIGPPEVRLLEWDARTGRLIRTLRPAADPGLIAFAPDGRTIATTAGRFLDAASGKQVGPAFNSSSYGDVIALGPALAPGSNPGARPEADPESGPGADPESGPEIGPGSGPGADPESGPEIGPGSGPGADPESGQASGPGSGPGADPESGQASGPESGPGSGPGGGPKSSQVSGSGGGRAGSPGIVQAGGLLAVTGGEGRVSLWDTRAAAPVPPVLHGVTQPIAAMAFSPAGDLLATAGEWGTVQLWDVRAKRRIGPPVELFGDAVMGLAFDPDGSALTVADQSGTLYRLPTGAEATAAAVCARAGRTLTPAEWSRHLPSLPYKNPCPR</sequence>
<dbReference type="RefSeq" id="WP_380840425.1">
    <property type="nucleotide sequence ID" value="NZ_JBHSFP010000007.1"/>
</dbReference>
<feature type="compositionally biased region" description="Gly residues" evidence="6">
    <location>
        <begin position="1114"/>
        <end position="1124"/>
    </location>
</feature>
<name>A0ABV9CHJ0_9ACTN</name>
<gene>
    <name evidence="9" type="ORF">ACFO60_13355</name>
</gene>
<keyword evidence="5" id="KW-0853">WD repeat</keyword>
<dbReference type="SMART" id="SM00220">
    <property type="entry name" value="S_TKc"/>
    <property type="match status" value="1"/>
</dbReference>
<dbReference type="CDD" id="cd14014">
    <property type="entry name" value="STKc_PknB_like"/>
    <property type="match status" value="1"/>
</dbReference>
<evidence type="ECO:0000256" key="1">
    <source>
        <dbReference type="ARBA" id="ARBA00022679"/>
    </source>
</evidence>
<evidence type="ECO:0000256" key="2">
    <source>
        <dbReference type="ARBA" id="ARBA00022741"/>
    </source>
</evidence>
<protein>
    <submittedName>
        <fullName evidence="9">Protein kinase</fullName>
    </submittedName>
</protein>
<keyword evidence="10" id="KW-1185">Reference proteome</keyword>
<feature type="transmembrane region" description="Helical" evidence="7">
    <location>
        <begin position="457"/>
        <end position="478"/>
    </location>
</feature>
<dbReference type="InterPro" id="IPR008271">
    <property type="entry name" value="Ser/Thr_kinase_AS"/>
</dbReference>
<keyword evidence="7" id="KW-0472">Membrane</keyword>
<feature type="region of interest" description="Disordered" evidence="6">
    <location>
        <begin position="1035"/>
        <end position="1141"/>
    </location>
</feature>
<dbReference type="EMBL" id="JBHSFP010000007">
    <property type="protein sequence ID" value="MFC4531758.1"/>
    <property type="molecule type" value="Genomic_DNA"/>
</dbReference>
<dbReference type="SUPFAM" id="SSF50969">
    <property type="entry name" value="YVTN repeat-like/Quinoprotein amine dehydrogenase"/>
    <property type="match status" value="1"/>
</dbReference>
<dbReference type="InterPro" id="IPR011009">
    <property type="entry name" value="Kinase-like_dom_sf"/>
</dbReference>
<dbReference type="InterPro" id="IPR000719">
    <property type="entry name" value="Prot_kinase_dom"/>
</dbReference>
<dbReference type="Gene3D" id="1.10.510.10">
    <property type="entry name" value="Transferase(Phosphotransferase) domain 1"/>
    <property type="match status" value="1"/>
</dbReference>
<dbReference type="PANTHER" id="PTHR43289:SF34">
    <property type="entry name" value="SERINE_THREONINE-PROTEIN KINASE YBDM-RELATED"/>
    <property type="match status" value="1"/>
</dbReference>
<dbReference type="PROSITE" id="PS00108">
    <property type="entry name" value="PROTEIN_KINASE_ST"/>
    <property type="match status" value="1"/>
</dbReference>
<dbReference type="Proteomes" id="UP001596004">
    <property type="component" value="Unassembled WGS sequence"/>
</dbReference>
<evidence type="ECO:0000256" key="4">
    <source>
        <dbReference type="ARBA" id="ARBA00022840"/>
    </source>
</evidence>
<dbReference type="InterPro" id="IPR011047">
    <property type="entry name" value="Quinoprotein_ADH-like_sf"/>
</dbReference>
<dbReference type="PROSITE" id="PS50082">
    <property type="entry name" value="WD_REPEATS_2"/>
    <property type="match status" value="1"/>
</dbReference>
<accession>A0ABV9CHJ0</accession>
<dbReference type="Gene3D" id="3.30.200.20">
    <property type="entry name" value="Phosphorylase Kinase, domain 1"/>
    <property type="match status" value="1"/>
</dbReference>
<keyword evidence="4" id="KW-0067">ATP-binding</keyword>
<evidence type="ECO:0000256" key="6">
    <source>
        <dbReference type="SAM" id="MobiDB-lite"/>
    </source>
</evidence>